<dbReference type="AlphaFoldDB" id="D1A453"/>
<dbReference type="Gene3D" id="3.20.20.30">
    <property type="entry name" value="Luciferase-like domain"/>
    <property type="match status" value="1"/>
</dbReference>
<keyword evidence="7" id="KW-1185">Reference proteome</keyword>
<dbReference type="Proteomes" id="UP000001918">
    <property type="component" value="Chromosome"/>
</dbReference>
<evidence type="ECO:0000256" key="2">
    <source>
        <dbReference type="ARBA" id="ARBA00022643"/>
    </source>
</evidence>
<evidence type="ECO:0000259" key="5">
    <source>
        <dbReference type="Pfam" id="PF00296"/>
    </source>
</evidence>
<organism evidence="6 7">
    <name type="scientific">Thermomonospora curvata (strain ATCC 19995 / DSM 43183 / JCM 3096 / KCTC 9072 / NBRC 15933 / NCIMB 10081 / Henssen B9)</name>
    <dbReference type="NCBI Taxonomy" id="471852"/>
    <lineage>
        <taxon>Bacteria</taxon>
        <taxon>Bacillati</taxon>
        <taxon>Actinomycetota</taxon>
        <taxon>Actinomycetes</taxon>
        <taxon>Streptosporangiales</taxon>
        <taxon>Thermomonosporaceae</taxon>
        <taxon>Thermomonospora</taxon>
    </lineage>
</organism>
<keyword evidence="3" id="KW-0560">Oxidoreductase</keyword>
<dbReference type="HOGENOM" id="CLU_027853_7_1_11"/>
<protein>
    <submittedName>
        <fullName evidence="6">Luciferase-like monooxygenase</fullName>
    </submittedName>
</protein>
<evidence type="ECO:0000313" key="6">
    <source>
        <dbReference type="EMBL" id="ACY99927.1"/>
    </source>
</evidence>
<feature type="domain" description="Luciferase-like" evidence="5">
    <location>
        <begin position="11"/>
        <end position="220"/>
    </location>
</feature>
<dbReference type="RefSeq" id="WP_012854710.1">
    <property type="nucleotide sequence ID" value="NC_013510.1"/>
</dbReference>
<dbReference type="OrthoDB" id="4074025at2"/>
<dbReference type="PANTHER" id="PTHR42847:SF4">
    <property type="entry name" value="ALKANESULFONATE MONOOXYGENASE-RELATED"/>
    <property type="match status" value="1"/>
</dbReference>
<dbReference type="Pfam" id="PF00296">
    <property type="entry name" value="Bac_luciferase"/>
    <property type="match status" value="1"/>
</dbReference>
<dbReference type="PANTHER" id="PTHR42847">
    <property type="entry name" value="ALKANESULFONATE MONOOXYGENASE"/>
    <property type="match status" value="1"/>
</dbReference>
<evidence type="ECO:0000256" key="4">
    <source>
        <dbReference type="ARBA" id="ARBA00023033"/>
    </source>
</evidence>
<dbReference type="EMBL" id="CP001738">
    <property type="protein sequence ID" value="ACY99927.1"/>
    <property type="molecule type" value="Genomic_DNA"/>
</dbReference>
<dbReference type="eggNOG" id="COG2141">
    <property type="taxonomic scope" value="Bacteria"/>
</dbReference>
<dbReference type="InterPro" id="IPR036661">
    <property type="entry name" value="Luciferase-like_sf"/>
</dbReference>
<sequence>MKVGISSPIVALAGNRPEWEHRAGVAELVRVAKAADRLGYDFMTCPDHVAVPPGLPRGERFYDPLATFSFLAAHTERLRFLPYVLVLPFYHPLELAKRYGTLDHLSGGRLILGLGVGNLREEFDLLGKPFDDRGPRADDALRALRAALSSRVVSYEGEYFSFKEMVIDPHAVQSRVPLWIGGHSMRALRRAVTLGDGWAPAPQTFRGPSPERMRQMLDSVQIPEGFDVVFTPNRRIDAIGRPEQVTELMRTAAEAGATRINLTVRHESLEHYLEQLEAFAEITFSG</sequence>
<dbReference type="SUPFAM" id="SSF51679">
    <property type="entry name" value="Bacterial luciferase-like"/>
    <property type="match status" value="1"/>
</dbReference>
<dbReference type="NCBIfam" id="TIGR03619">
    <property type="entry name" value="F420_Rv2161c"/>
    <property type="match status" value="1"/>
</dbReference>
<keyword evidence="2" id="KW-0288">FMN</keyword>
<dbReference type="STRING" id="471852.Tcur_4400"/>
<keyword evidence="1" id="KW-0285">Flavoprotein</keyword>
<dbReference type="KEGG" id="tcu:Tcur_4400"/>
<evidence type="ECO:0000313" key="7">
    <source>
        <dbReference type="Proteomes" id="UP000001918"/>
    </source>
</evidence>
<accession>D1A453</accession>
<dbReference type="GO" id="GO:0046306">
    <property type="term" value="P:alkanesulfonate catabolic process"/>
    <property type="evidence" value="ECO:0007669"/>
    <property type="project" value="TreeGrafter"/>
</dbReference>
<keyword evidence="4 6" id="KW-0503">Monooxygenase</keyword>
<proteinExistence type="predicted"/>
<evidence type="ECO:0000256" key="1">
    <source>
        <dbReference type="ARBA" id="ARBA00022630"/>
    </source>
</evidence>
<name>D1A453_THECD</name>
<evidence type="ECO:0000256" key="3">
    <source>
        <dbReference type="ARBA" id="ARBA00023002"/>
    </source>
</evidence>
<gene>
    <name evidence="6" type="ordered locus">Tcur_4400</name>
</gene>
<dbReference type="InterPro" id="IPR019921">
    <property type="entry name" value="Lucif-like_OxRdtase_Rv2161c"/>
</dbReference>
<reference evidence="6 7" key="1">
    <citation type="journal article" date="2011" name="Stand. Genomic Sci.">
        <title>Complete genome sequence of Thermomonospora curvata type strain (B9).</title>
        <authorList>
            <person name="Chertkov O."/>
            <person name="Sikorski J."/>
            <person name="Nolan M."/>
            <person name="Lapidus A."/>
            <person name="Lucas S."/>
            <person name="Del Rio T.G."/>
            <person name="Tice H."/>
            <person name="Cheng J.F."/>
            <person name="Goodwin L."/>
            <person name="Pitluck S."/>
            <person name="Liolios K."/>
            <person name="Ivanova N."/>
            <person name="Mavromatis K."/>
            <person name="Mikhailova N."/>
            <person name="Ovchinnikova G."/>
            <person name="Pati A."/>
            <person name="Chen A."/>
            <person name="Palaniappan K."/>
            <person name="Djao O.D."/>
            <person name="Land M."/>
            <person name="Hauser L."/>
            <person name="Chang Y.J."/>
            <person name="Jeffries C.D."/>
            <person name="Brettin T."/>
            <person name="Han C."/>
            <person name="Detter J.C."/>
            <person name="Rohde M."/>
            <person name="Goker M."/>
            <person name="Woyke T."/>
            <person name="Bristow J."/>
            <person name="Eisen J.A."/>
            <person name="Markowitz V."/>
            <person name="Hugenholtz P."/>
            <person name="Klenk H.P."/>
            <person name="Kyrpides N.C."/>
        </authorList>
    </citation>
    <scope>NUCLEOTIDE SEQUENCE [LARGE SCALE GENOMIC DNA]</scope>
    <source>
        <strain evidence="7">ATCC 19995 / DSM 43183 / JCM 3096 / KCTC 9072 / NBRC 15933 / NCIMB 10081 / Henssen B9</strain>
    </source>
</reference>
<dbReference type="InterPro" id="IPR050172">
    <property type="entry name" value="SsuD_RutA_monooxygenase"/>
</dbReference>
<dbReference type="InterPro" id="IPR011251">
    <property type="entry name" value="Luciferase-like_dom"/>
</dbReference>
<dbReference type="GO" id="GO:0008726">
    <property type="term" value="F:alkanesulfonate monooxygenase activity"/>
    <property type="evidence" value="ECO:0007669"/>
    <property type="project" value="TreeGrafter"/>
</dbReference>